<keyword evidence="2" id="KW-1185">Reference proteome</keyword>
<comment type="caution">
    <text evidence="1">The sequence shown here is derived from an EMBL/GenBank/DDBJ whole genome shotgun (WGS) entry which is preliminary data.</text>
</comment>
<evidence type="ECO:0000313" key="1">
    <source>
        <dbReference type="EMBL" id="CAH3158369.1"/>
    </source>
</evidence>
<evidence type="ECO:0000313" key="2">
    <source>
        <dbReference type="Proteomes" id="UP001159405"/>
    </source>
</evidence>
<gene>
    <name evidence="1" type="ORF">PLOB_00003233</name>
</gene>
<proteinExistence type="predicted"/>
<reference evidence="1 2" key="1">
    <citation type="submission" date="2022-05" db="EMBL/GenBank/DDBJ databases">
        <authorList>
            <consortium name="Genoscope - CEA"/>
            <person name="William W."/>
        </authorList>
    </citation>
    <scope>NUCLEOTIDE SEQUENCE [LARGE SCALE GENOMIC DNA]</scope>
</reference>
<dbReference type="Proteomes" id="UP001159405">
    <property type="component" value="Unassembled WGS sequence"/>
</dbReference>
<organism evidence="1 2">
    <name type="scientific">Porites lobata</name>
    <dbReference type="NCBI Taxonomy" id="104759"/>
    <lineage>
        <taxon>Eukaryota</taxon>
        <taxon>Metazoa</taxon>
        <taxon>Cnidaria</taxon>
        <taxon>Anthozoa</taxon>
        <taxon>Hexacorallia</taxon>
        <taxon>Scleractinia</taxon>
        <taxon>Fungiina</taxon>
        <taxon>Poritidae</taxon>
        <taxon>Porites</taxon>
    </lineage>
</organism>
<sequence>MHAMQSTTLTCCLGDPVLTNSLAEFLLQVQSGLPQGSMKSGLSSPKGSVIMSTNSAECARIYGRIIRLDYVKDSQFNKQDESTLQQGLKDLVTSNKGFLVAWTMLFLPRWLNCNGRKDALVDILRDTLIKLVPDQQPRWHKGTANLVYTYIVLHQIAGENPDTMQALRVLASSGRTMQQQHCPFWKAS</sequence>
<name>A0ABN8Q9K7_9CNID</name>
<accession>A0ABN8Q9K7</accession>
<protein>
    <submittedName>
        <fullName evidence="1">Uncharacterized protein</fullName>
    </submittedName>
</protein>
<dbReference type="EMBL" id="CALNXK010000111">
    <property type="protein sequence ID" value="CAH3158369.1"/>
    <property type="molecule type" value="Genomic_DNA"/>
</dbReference>